<dbReference type="EMBL" id="CM056744">
    <property type="protein sequence ID" value="KAJ8665168.1"/>
    <property type="molecule type" value="Genomic_DNA"/>
</dbReference>
<accession>A0ACC2N216</accession>
<evidence type="ECO:0000313" key="1">
    <source>
        <dbReference type="EMBL" id="KAJ8665168.1"/>
    </source>
</evidence>
<evidence type="ECO:0000313" key="2">
    <source>
        <dbReference type="Proteomes" id="UP001239111"/>
    </source>
</evidence>
<sequence length="286" mass="31904">MDLGQPPSYMIINAIQGGLIAKPGEYTFSVVLRRSNEYYCSGSIISKKNVVTAASCVIKFDKSNFQYLPMQVIIGTSNYKKQHDLSSFVADVEKFYIPMHFFHKDESVKRIGDIAVLKLHQELDLRSSNRALSKLFLSEMRSYVGEPAYLTGFGWDRVGRRFDVTTHRIIREGESSGKLKAAKTKVLEIQECEAVSNDEINSFKLMCARIKQRSESVPEGACTGDIGGPLVHNGDTLIGILVSYAGQCNEKTKPQLYTKVAAYNDFIQKAAMDMSSPDIYSAKLPI</sequence>
<name>A0ACC2N216_9HYME</name>
<reference evidence="1" key="1">
    <citation type="submission" date="2023-04" db="EMBL/GenBank/DDBJ databases">
        <title>A chromosome-level genome assembly of the parasitoid wasp Eretmocerus hayati.</title>
        <authorList>
            <person name="Zhong Y."/>
            <person name="Liu S."/>
            <person name="Liu Y."/>
        </authorList>
    </citation>
    <scope>NUCLEOTIDE SEQUENCE</scope>
    <source>
        <strain evidence="1">ZJU_SS_LIU_2023</strain>
    </source>
</reference>
<protein>
    <submittedName>
        <fullName evidence="1">Uncharacterized protein</fullName>
    </submittedName>
</protein>
<comment type="caution">
    <text evidence="1">The sequence shown here is derived from an EMBL/GenBank/DDBJ whole genome shotgun (WGS) entry which is preliminary data.</text>
</comment>
<proteinExistence type="predicted"/>
<gene>
    <name evidence="1" type="ORF">QAD02_006830</name>
</gene>
<dbReference type="Proteomes" id="UP001239111">
    <property type="component" value="Chromosome 4"/>
</dbReference>
<keyword evidence="2" id="KW-1185">Reference proteome</keyword>
<organism evidence="1 2">
    <name type="scientific">Eretmocerus hayati</name>
    <dbReference type="NCBI Taxonomy" id="131215"/>
    <lineage>
        <taxon>Eukaryota</taxon>
        <taxon>Metazoa</taxon>
        <taxon>Ecdysozoa</taxon>
        <taxon>Arthropoda</taxon>
        <taxon>Hexapoda</taxon>
        <taxon>Insecta</taxon>
        <taxon>Pterygota</taxon>
        <taxon>Neoptera</taxon>
        <taxon>Endopterygota</taxon>
        <taxon>Hymenoptera</taxon>
        <taxon>Apocrita</taxon>
        <taxon>Proctotrupomorpha</taxon>
        <taxon>Chalcidoidea</taxon>
        <taxon>Aphelinidae</taxon>
        <taxon>Aphelininae</taxon>
        <taxon>Eretmocerus</taxon>
    </lineage>
</organism>